<sequence length="134" mass="15332">VNAIIINKSPIVMIIGIGTRKSLCFMLPAASYPGRLTVIIILLISLQGNLIDWYQKLRISYAEWRSDRVPGDVLIMFIIPESAIIKRFLDFLELWQVMAKVDRIIVNKCHMIMEGSLSFRPKLYKLGTLALIRV</sequence>
<dbReference type="AlphaFoldDB" id="A0A9P9JPH8"/>
<proteinExistence type="predicted"/>
<dbReference type="RefSeq" id="XP_046040664.1">
    <property type="nucleotide sequence ID" value="XM_046189230.1"/>
</dbReference>
<keyword evidence="2" id="KW-1185">Reference proteome</keyword>
<evidence type="ECO:0000313" key="1">
    <source>
        <dbReference type="EMBL" id="KAH7202717.1"/>
    </source>
</evidence>
<comment type="caution">
    <text evidence="1">The sequence shown here is derived from an EMBL/GenBank/DDBJ whole genome shotgun (WGS) entry which is preliminary data.</text>
</comment>
<dbReference type="EMBL" id="JAGMUX010000050">
    <property type="protein sequence ID" value="KAH7202717.1"/>
    <property type="molecule type" value="Genomic_DNA"/>
</dbReference>
<name>A0A9P9JPH8_FUSRE</name>
<protein>
    <submittedName>
        <fullName evidence="1">Uncharacterized protein</fullName>
    </submittedName>
</protein>
<gene>
    <name evidence="1" type="ORF">BKA55DRAFT_531418</name>
</gene>
<dbReference type="InterPro" id="IPR027417">
    <property type="entry name" value="P-loop_NTPase"/>
</dbReference>
<organism evidence="1 2">
    <name type="scientific">Fusarium redolens</name>
    <dbReference type="NCBI Taxonomy" id="48865"/>
    <lineage>
        <taxon>Eukaryota</taxon>
        <taxon>Fungi</taxon>
        <taxon>Dikarya</taxon>
        <taxon>Ascomycota</taxon>
        <taxon>Pezizomycotina</taxon>
        <taxon>Sordariomycetes</taxon>
        <taxon>Hypocreomycetidae</taxon>
        <taxon>Hypocreales</taxon>
        <taxon>Nectriaceae</taxon>
        <taxon>Fusarium</taxon>
        <taxon>Fusarium redolens species complex</taxon>
    </lineage>
</organism>
<dbReference type="Gene3D" id="3.40.50.300">
    <property type="entry name" value="P-loop containing nucleotide triphosphate hydrolases"/>
    <property type="match status" value="1"/>
</dbReference>
<accession>A0A9P9JPH8</accession>
<dbReference type="Proteomes" id="UP000720189">
    <property type="component" value="Unassembled WGS sequence"/>
</dbReference>
<dbReference type="OrthoDB" id="5148578at2759"/>
<dbReference type="GeneID" id="70219184"/>
<reference evidence="1" key="1">
    <citation type="journal article" date="2021" name="Nat. Commun.">
        <title>Genetic determinants of endophytism in the Arabidopsis root mycobiome.</title>
        <authorList>
            <person name="Mesny F."/>
            <person name="Miyauchi S."/>
            <person name="Thiergart T."/>
            <person name="Pickel B."/>
            <person name="Atanasova L."/>
            <person name="Karlsson M."/>
            <person name="Huettel B."/>
            <person name="Barry K.W."/>
            <person name="Haridas S."/>
            <person name="Chen C."/>
            <person name="Bauer D."/>
            <person name="Andreopoulos W."/>
            <person name="Pangilinan J."/>
            <person name="LaButti K."/>
            <person name="Riley R."/>
            <person name="Lipzen A."/>
            <person name="Clum A."/>
            <person name="Drula E."/>
            <person name="Henrissat B."/>
            <person name="Kohler A."/>
            <person name="Grigoriev I.V."/>
            <person name="Martin F.M."/>
            <person name="Hacquard S."/>
        </authorList>
    </citation>
    <scope>NUCLEOTIDE SEQUENCE</scope>
    <source>
        <strain evidence="1">MPI-CAGE-AT-0023</strain>
    </source>
</reference>
<evidence type="ECO:0000313" key="2">
    <source>
        <dbReference type="Proteomes" id="UP000720189"/>
    </source>
</evidence>
<feature type="non-terminal residue" evidence="1">
    <location>
        <position position="1"/>
    </location>
</feature>